<sequence length="508" mass="55368">MSQTLSSTVLRFFSACLAVSCLTPVAHAQQSTTAVASAQTGPAVAANAVPAPAGLGAVNAGQQPSALTQTSLSELHKDTTVAPLPKPEAIFVNPLGINAWLRERGIAILLDNTNEMSGMLNAPTKGLGLRQGASNAGQYSMENDIDWERLAGWTGFSTHDVIVGRYGIPASRMFGDNLNPSQEIYGGGGNVFVHLVYAYGEETMFNDRFDVAAGRMSFLSDFSANPLYCNFMNNAFCGNPKASSDNTAHASYPDANWAARFRLRPTDNTIFQFGVYFTQTQAIYGNAQMRTGFKFNGATIDGEAMPVEFIWEPRFGHDHSLPGHYKAGFAYDTADHKDNYYDGNGNPFALSGLKPRDVHGAWAAWGLVDQMVYHHPGQAPDAGVTLIGAAYFNKAQTQTRADQLSFGVLDRGFWKSRPLDAVGVNFSWTHVSDDLTRSQRLYAAQGLPLPNGSLFPQTSAYVVEAMYQIHVLRGVTFAPDFQYYFNPGAQKQLRDQAMLGFKSHIEIF</sequence>
<dbReference type="InterPro" id="IPR007049">
    <property type="entry name" value="Carb-sel_porin_OprB"/>
</dbReference>
<evidence type="ECO:0000256" key="2">
    <source>
        <dbReference type="RuleBase" id="RU363072"/>
    </source>
</evidence>
<comment type="similarity">
    <text evidence="1 2">Belongs to the OprB family.</text>
</comment>
<gene>
    <name evidence="3" type="ORF">ASAP_0981</name>
</gene>
<dbReference type="AlphaFoldDB" id="A0A060QIF4"/>
<comment type="caution">
    <text evidence="3">The sequence shown here is derived from an EMBL/GenBank/DDBJ whole genome shotgun (WGS) entry which is preliminary data.</text>
</comment>
<keyword evidence="2" id="KW-0732">Signal</keyword>
<organism evidence="3 4">
    <name type="scientific">Asaia bogorensis</name>
    <dbReference type="NCBI Taxonomy" id="91915"/>
    <lineage>
        <taxon>Bacteria</taxon>
        <taxon>Pseudomonadati</taxon>
        <taxon>Pseudomonadota</taxon>
        <taxon>Alphaproteobacteria</taxon>
        <taxon>Acetobacterales</taxon>
        <taxon>Acetobacteraceae</taxon>
        <taxon>Asaia</taxon>
    </lineage>
</organism>
<dbReference type="GO" id="GO:0008643">
    <property type="term" value="P:carbohydrate transport"/>
    <property type="evidence" value="ECO:0007669"/>
    <property type="project" value="InterPro"/>
</dbReference>
<evidence type="ECO:0000313" key="4">
    <source>
        <dbReference type="Proteomes" id="UP000027583"/>
    </source>
</evidence>
<accession>A0A060QIF4</accession>
<dbReference type="InterPro" id="IPR052932">
    <property type="entry name" value="OprB_Porin"/>
</dbReference>
<dbReference type="Proteomes" id="UP000027583">
    <property type="component" value="Unassembled WGS sequence"/>
</dbReference>
<feature type="chain" id="PRO_5007227190" evidence="2">
    <location>
        <begin position="29"/>
        <end position="508"/>
    </location>
</feature>
<dbReference type="Gene3D" id="2.40.160.180">
    <property type="entry name" value="Carbohydrate-selective porin OprB"/>
    <property type="match status" value="1"/>
</dbReference>
<dbReference type="GO" id="GO:0016020">
    <property type="term" value="C:membrane"/>
    <property type="evidence" value="ECO:0007669"/>
    <property type="project" value="InterPro"/>
</dbReference>
<proteinExistence type="inferred from homology"/>
<reference evidence="3 4" key="2">
    <citation type="journal article" date="2014" name="PLoS ONE">
        <title>Evolution of mitochondria reconstructed from the energy metabolism of living bacteria.</title>
        <authorList>
            <person name="Degli Esposti M."/>
            <person name="Chouaia B."/>
            <person name="Comandatore F."/>
            <person name="Crotti E."/>
            <person name="Sassera D."/>
            <person name="Lievens P.M."/>
            <person name="Daffonchio D."/>
            <person name="Bandi C."/>
        </authorList>
    </citation>
    <scope>NUCLEOTIDE SEQUENCE [LARGE SCALE GENOMIC DNA]</scope>
    <source>
        <strain evidence="3 4">SF2.1</strain>
    </source>
</reference>
<dbReference type="InterPro" id="IPR038673">
    <property type="entry name" value="OprB_sf"/>
</dbReference>
<dbReference type="PANTHER" id="PTHR37944">
    <property type="entry name" value="PORIN B"/>
    <property type="match status" value="1"/>
</dbReference>
<evidence type="ECO:0000313" key="3">
    <source>
        <dbReference type="EMBL" id="CDG39026.1"/>
    </source>
</evidence>
<evidence type="ECO:0000256" key="1">
    <source>
        <dbReference type="ARBA" id="ARBA00008769"/>
    </source>
</evidence>
<reference evidence="3 4" key="1">
    <citation type="journal article" date="2014" name="Genome Biol. Evol.">
        <title>Acetic acid bacteria genomes reveal functional traits for adaptation to life in insect guts.</title>
        <authorList>
            <person name="Chouaia B."/>
            <person name="Gaiarsa S."/>
            <person name="Crotti E."/>
            <person name="Comandatore F."/>
            <person name="Degli Esposti M."/>
            <person name="Ricci I."/>
            <person name="Alma A."/>
            <person name="Favia G."/>
            <person name="Bandi C."/>
            <person name="Daffonchio D."/>
        </authorList>
    </citation>
    <scope>NUCLEOTIDE SEQUENCE [LARGE SCALE GENOMIC DNA]</scope>
    <source>
        <strain evidence="3 4">SF2.1</strain>
    </source>
</reference>
<dbReference type="EMBL" id="CBLX010000007">
    <property type="protein sequence ID" value="CDG39026.1"/>
    <property type="molecule type" value="Genomic_DNA"/>
</dbReference>
<dbReference type="eggNOG" id="COG3659">
    <property type="taxonomic scope" value="Bacteria"/>
</dbReference>
<dbReference type="PANTHER" id="PTHR37944:SF1">
    <property type="entry name" value="PORIN B"/>
    <property type="match status" value="1"/>
</dbReference>
<dbReference type="GO" id="GO:0015288">
    <property type="term" value="F:porin activity"/>
    <property type="evidence" value="ECO:0007669"/>
    <property type="project" value="InterPro"/>
</dbReference>
<protein>
    <submittedName>
        <fullName evidence="3">Porin</fullName>
    </submittedName>
</protein>
<dbReference type="Pfam" id="PF04966">
    <property type="entry name" value="OprB"/>
    <property type="match status" value="1"/>
</dbReference>
<name>A0A060QIF4_9PROT</name>
<feature type="signal peptide" evidence="2">
    <location>
        <begin position="1"/>
        <end position="28"/>
    </location>
</feature>